<name>A0ABQ5JDZ6_9ASTR</name>
<dbReference type="InterPro" id="IPR036047">
    <property type="entry name" value="F-box-like_dom_sf"/>
</dbReference>
<evidence type="ECO:0000259" key="1">
    <source>
        <dbReference type="Pfam" id="PF00646"/>
    </source>
</evidence>
<dbReference type="Pfam" id="PF08387">
    <property type="entry name" value="FBD"/>
    <property type="match status" value="1"/>
</dbReference>
<organism evidence="3 4">
    <name type="scientific">Tanacetum coccineum</name>
    <dbReference type="NCBI Taxonomy" id="301880"/>
    <lineage>
        <taxon>Eukaryota</taxon>
        <taxon>Viridiplantae</taxon>
        <taxon>Streptophyta</taxon>
        <taxon>Embryophyta</taxon>
        <taxon>Tracheophyta</taxon>
        <taxon>Spermatophyta</taxon>
        <taxon>Magnoliopsida</taxon>
        <taxon>eudicotyledons</taxon>
        <taxon>Gunneridae</taxon>
        <taxon>Pentapetalae</taxon>
        <taxon>asterids</taxon>
        <taxon>campanulids</taxon>
        <taxon>Asterales</taxon>
        <taxon>Asteraceae</taxon>
        <taxon>Asteroideae</taxon>
        <taxon>Anthemideae</taxon>
        <taxon>Anthemidinae</taxon>
        <taxon>Tanacetum</taxon>
    </lineage>
</organism>
<evidence type="ECO:0000313" key="3">
    <source>
        <dbReference type="EMBL" id="GJU10770.1"/>
    </source>
</evidence>
<accession>A0ABQ5JDZ6</accession>
<reference evidence="3" key="2">
    <citation type="submission" date="2022-01" db="EMBL/GenBank/DDBJ databases">
        <authorList>
            <person name="Yamashiro T."/>
            <person name="Shiraishi A."/>
            <person name="Satake H."/>
            <person name="Nakayama K."/>
        </authorList>
    </citation>
    <scope>NUCLEOTIDE SEQUENCE</scope>
</reference>
<keyword evidence="4" id="KW-1185">Reference proteome</keyword>
<proteinExistence type="predicted"/>
<dbReference type="InterPro" id="IPR032675">
    <property type="entry name" value="LRR_dom_sf"/>
</dbReference>
<dbReference type="PANTHER" id="PTHR31639:SF315">
    <property type="entry name" value="LEUCINE-RICH REPEAT DOMAIN SUPERFAMILY, F-BOX-LIKE DOMAIN SUPERFAMILY"/>
    <property type="match status" value="1"/>
</dbReference>
<sequence length="286" mass="32714">MDDRISNLTSPMIENILCLVPIQEAARTSILSKEWRYHWTKIPKLVINEGTFQVSPGKGDQHSKRQKLYDAIYQILLQHEGPIHEFTLSTYAGDACYEIDRIISHLPFDPIYRKLPLKLGGYTFPISLSPLNQLTDLYLSRCFLNYQSAFNGFGSLTNLYMKDVYTSKRMLLHLLSNSPLIKSLTLNIGNGHLQENPERDSVAIEDLSDISLEHLTELEIRNLTNRKCELDFVKLVLAKCCVLKKVNILLYNKVDKYVKLQILGILLSSPRASLGVEIICKRDQKC</sequence>
<dbReference type="Proteomes" id="UP001151760">
    <property type="component" value="Unassembled WGS sequence"/>
</dbReference>
<dbReference type="InterPro" id="IPR006566">
    <property type="entry name" value="FBD"/>
</dbReference>
<protein>
    <submittedName>
        <fullName evidence="3">F-box/FBD/LRR-repeat protein</fullName>
    </submittedName>
</protein>
<dbReference type="Pfam" id="PF00646">
    <property type="entry name" value="F-box"/>
    <property type="match status" value="1"/>
</dbReference>
<reference evidence="3" key="1">
    <citation type="journal article" date="2022" name="Int. J. Mol. Sci.">
        <title>Draft Genome of Tanacetum Coccineum: Genomic Comparison of Closely Related Tanacetum-Family Plants.</title>
        <authorList>
            <person name="Yamashiro T."/>
            <person name="Shiraishi A."/>
            <person name="Nakayama K."/>
            <person name="Satake H."/>
        </authorList>
    </citation>
    <scope>NUCLEOTIDE SEQUENCE</scope>
</reference>
<feature type="domain" description="FBD" evidence="2">
    <location>
        <begin position="212"/>
        <end position="248"/>
    </location>
</feature>
<evidence type="ECO:0000313" key="4">
    <source>
        <dbReference type="Proteomes" id="UP001151760"/>
    </source>
</evidence>
<dbReference type="SUPFAM" id="SSF81383">
    <property type="entry name" value="F-box domain"/>
    <property type="match status" value="1"/>
</dbReference>
<dbReference type="InterPro" id="IPR001810">
    <property type="entry name" value="F-box_dom"/>
</dbReference>
<evidence type="ECO:0000259" key="2">
    <source>
        <dbReference type="Pfam" id="PF08387"/>
    </source>
</evidence>
<dbReference type="EMBL" id="BQNB010021860">
    <property type="protein sequence ID" value="GJU10770.1"/>
    <property type="molecule type" value="Genomic_DNA"/>
</dbReference>
<dbReference type="PANTHER" id="PTHR31639">
    <property type="entry name" value="F-BOX PROTEIN-LIKE"/>
    <property type="match status" value="1"/>
</dbReference>
<comment type="caution">
    <text evidence="3">The sequence shown here is derived from an EMBL/GenBank/DDBJ whole genome shotgun (WGS) entry which is preliminary data.</text>
</comment>
<dbReference type="Gene3D" id="3.80.10.10">
    <property type="entry name" value="Ribonuclease Inhibitor"/>
    <property type="match status" value="1"/>
</dbReference>
<feature type="domain" description="F-box" evidence="1">
    <location>
        <begin position="5"/>
        <end position="43"/>
    </location>
</feature>
<gene>
    <name evidence="3" type="ORF">Tco_1133166</name>
</gene>